<keyword evidence="4" id="KW-1185">Reference proteome</keyword>
<proteinExistence type="predicted"/>
<feature type="compositionally biased region" description="Polar residues" evidence="1">
    <location>
        <begin position="74"/>
        <end position="85"/>
    </location>
</feature>
<feature type="compositionally biased region" description="Basic and acidic residues" evidence="1">
    <location>
        <begin position="87"/>
        <end position="98"/>
    </location>
</feature>
<evidence type="ECO:0008006" key="5">
    <source>
        <dbReference type="Google" id="ProtNLM"/>
    </source>
</evidence>
<dbReference type="InterPro" id="IPR006311">
    <property type="entry name" value="TAT_signal"/>
</dbReference>
<feature type="compositionally biased region" description="Polar residues" evidence="1">
    <location>
        <begin position="35"/>
        <end position="49"/>
    </location>
</feature>
<evidence type="ECO:0000313" key="4">
    <source>
        <dbReference type="Proteomes" id="UP000217209"/>
    </source>
</evidence>
<dbReference type="PROSITE" id="PS51318">
    <property type="entry name" value="TAT"/>
    <property type="match status" value="1"/>
</dbReference>
<feature type="compositionally biased region" description="Low complexity" evidence="1">
    <location>
        <begin position="224"/>
        <end position="261"/>
    </location>
</feature>
<dbReference type="Proteomes" id="UP000217209">
    <property type="component" value="Chromosome"/>
</dbReference>
<dbReference type="EMBL" id="CP019688">
    <property type="protein sequence ID" value="AQQ16137.1"/>
    <property type="molecule type" value="Genomic_DNA"/>
</dbReference>
<gene>
    <name evidence="3" type="ORF">CGLAU_11015</name>
</gene>
<dbReference type="AlphaFoldDB" id="A0A1Q2HZ63"/>
<feature type="chain" id="PRO_5012320552" description="Secreted protein" evidence="2">
    <location>
        <begin position="34"/>
        <end position="267"/>
    </location>
</feature>
<dbReference type="OrthoDB" id="4408948at2"/>
<feature type="signal peptide" evidence="2">
    <location>
        <begin position="1"/>
        <end position="33"/>
    </location>
</feature>
<reference evidence="3 4" key="1">
    <citation type="submission" date="2016-12" db="EMBL/GenBank/DDBJ databases">
        <authorList>
            <person name="Song W.-J."/>
            <person name="Kurnit D.M."/>
        </authorList>
    </citation>
    <scope>NUCLEOTIDE SEQUENCE [LARGE SCALE GENOMIC DNA]</scope>
    <source>
        <strain evidence="3 4">DSM 30827</strain>
    </source>
</reference>
<dbReference type="RefSeq" id="WP_095660730.1">
    <property type="nucleotide sequence ID" value="NZ_CP019688.1"/>
</dbReference>
<organism evidence="3 4">
    <name type="scientific">Corynebacterium glaucum</name>
    <dbReference type="NCBI Taxonomy" id="187491"/>
    <lineage>
        <taxon>Bacteria</taxon>
        <taxon>Bacillati</taxon>
        <taxon>Actinomycetota</taxon>
        <taxon>Actinomycetes</taxon>
        <taxon>Mycobacteriales</taxon>
        <taxon>Corynebacteriaceae</taxon>
        <taxon>Corynebacterium</taxon>
    </lineage>
</organism>
<feature type="region of interest" description="Disordered" evidence="1">
    <location>
        <begin position="32"/>
        <end position="98"/>
    </location>
</feature>
<name>A0A1Q2HZ63_9CORY</name>
<keyword evidence="2" id="KW-0732">Signal</keyword>
<feature type="region of interest" description="Disordered" evidence="1">
    <location>
        <begin position="208"/>
        <end position="267"/>
    </location>
</feature>
<accession>A0A1Q2HZ63</accession>
<evidence type="ECO:0000256" key="1">
    <source>
        <dbReference type="SAM" id="MobiDB-lite"/>
    </source>
</evidence>
<protein>
    <recommendedName>
        <fullName evidence="5">Secreted protein</fullName>
    </recommendedName>
</protein>
<evidence type="ECO:0000256" key="2">
    <source>
        <dbReference type="SAM" id="SignalP"/>
    </source>
</evidence>
<sequence length="267" mass="27114" precursor="true">MFKNFSRRQGTAIAAAAVSAALLAPSISPVADAQDQGSAKNEGSSSLSTVVVPGSSEGENKGSSIKRNEEDGSSIFTPANPTSYARPSDKDVTKRVEGDKNVDGEKCAGYIIGYGIPLAALVPFALASQLGLGGLASINEQFNQQIRDANTQLQRQAGILNEDLARQVQAVDSALENYGLNLTSAIVGLATTAAAIAAAASIISACTPPAEGGSSIRDIKTKKTTTPAATISASESPSSESSSSSSSETTSASESSPAEPTASEKKN</sequence>
<evidence type="ECO:0000313" key="3">
    <source>
        <dbReference type="EMBL" id="AQQ16137.1"/>
    </source>
</evidence>
<dbReference type="KEGG" id="cgv:CGLAU_11015"/>